<dbReference type="SUPFAM" id="SSF50715">
    <property type="entry name" value="Ribosomal protein L25-like"/>
    <property type="match status" value="1"/>
</dbReference>
<feature type="short sequence motif" description="'HIGH' region" evidence="8">
    <location>
        <begin position="38"/>
        <end position="48"/>
    </location>
</feature>
<feature type="short sequence motif" description="'KMSKS' region" evidence="8">
    <location>
        <begin position="273"/>
        <end position="277"/>
    </location>
</feature>
<comment type="subunit">
    <text evidence="8">Monomer.</text>
</comment>
<evidence type="ECO:0000256" key="5">
    <source>
        <dbReference type="ARBA" id="ARBA00022917"/>
    </source>
</evidence>
<dbReference type="InterPro" id="IPR003789">
    <property type="entry name" value="Asn/Gln_tRNA_amidoTrase-B-like"/>
</dbReference>
<accession>A0ABU9E9D1</accession>
<dbReference type="InterPro" id="IPR004514">
    <property type="entry name" value="Gln-tRNA-synth"/>
</dbReference>
<comment type="similarity">
    <text evidence="8 9">Belongs to the class-I aminoacyl-tRNA synthetase family.</text>
</comment>
<comment type="catalytic activity">
    <reaction evidence="7 8">
        <text>tRNA(Gln) + L-glutamine + ATP = L-glutaminyl-tRNA(Gln) + AMP + diphosphate</text>
        <dbReference type="Rhea" id="RHEA:20121"/>
        <dbReference type="Rhea" id="RHEA-COMP:9662"/>
        <dbReference type="Rhea" id="RHEA-COMP:9681"/>
        <dbReference type="ChEBI" id="CHEBI:30616"/>
        <dbReference type="ChEBI" id="CHEBI:33019"/>
        <dbReference type="ChEBI" id="CHEBI:58359"/>
        <dbReference type="ChEBI" id="CHEBI:78442"/>
        <dbReference type="ChEBI" id="CHEBI:78521"/>
        <dbReference type="ChEBI" id="CHEBI:456215"/>
        <dbReference type="EC" id="6.1.1.18"/>
    </reaction>
</comment>
<dbReference type="InterPro" id="IPR020061">
    <property type="entry name" value="Glu_tRNA_lig_a-bdl"/>
</dbReference>
<evidence type="ECO:0000256" key="2">
    <source>
        <dbReference type="ARBA" id="ARBA00022598"/>
    </source>
</evidence>
<keyword evidence="6 8" id="KW-0030">Aminoacyl-tRNA synthetase</keyword>
<dbReference type="InterPro" id="IPR022861">
    <property type="entry name" value="Gln_tRNA_ligase_bac"/>
</dbReference>
<dbReference type="InterPro" id="IPR049437">
    <property type="entry name" value="tRNA-synt_1c_C2"/>
</dbReference>
<dbReference type="PRINTS" id="PR00987">
    <property type="entry name" value="TRNASYNTHGLU"/>
</dbReference>
<gene>
    <name evidence="8" type="primary">glnS</name>
    <name evidence="12" type="ORF">WI372_05965</name>
</gene>
<dbReference type="Gene3D" id="3.90.800.10">
    <property type="entry name" value="Glutamyl-tRNA Synthetase, Domain 3"/>
    <property type="match status" value="1"/>
</dbReference>
<dbReference type="SMART" id="SM00845">
    <property type="entry name" value="GatB_Yqey"/>
    <property type="match status" value="1"/>
</dbReference>
<proteinExistence type="inferred from homology"/>
<dbReference type="SUPFAM" id="SSF52374">
    <property type="entry name" value="Nucleotidylyl transferase"/>
    <property type="match status" value="1"/>
</dbReference>
<dbReference type="RefSeq" id="WP_405274754.1">
    <property type="nucleotide sequence ID" value="NZ_JBBHLI010000002.1"/>
</dbReference>
<dbReference type="Pfam" id="PF02637">
    <property type="entry name" value="GatB_Yqey"/>
    <property type="match status" value="1"/>
</dbReference>
<dbReference type="InterPro" id="IPR020058">
    <property type="entry name" value="Glu/Gln-tRNA-synth_Ib_cat-dom"/>
</dbReference>
<feature type="binding site" evidence="8">
    <location>
        <begin position="274"/>
        <end position="276"/>
    </location>
    <ligand>
        <name>ATP</name>
        <dbReference type="ChEBI" id="CHEBI:30616"/>
    </ligand>
</feature>
<feature type="binding site" evidence="8">
    <location>
        <begin position="45"/>
        <end position="51"/>
    </location>
    <ligand>
        <name>ATP</name>
        <dbReference type="ChEBI" id="CHEBI:30616"/>
    </ligand>
</feature>
<evidence type="ECO:0000256" key="10">
    <source>
        <dbReference type="SAM" id="MobiDB-lite"/>
    </source>
</evidence>
<dbReference type="HAMAP" id="MF_00126">
    <property type="entry name" value="Gln_tRNA_synth"/>
    <property type="match status" value="1"/>
</dbReference>
<dbReference type="NCBIfam" id="NF011291">
    <property type="entry name" value="PRK14703.1"/>
    <property type="match status" value="1"/>
</dbReference>
<feature type="binding site" evidence="8">
    <location>
        <position position="71"/>
    </location>
    <ligand>
        <name>L-glutamine</name>
        <dbReference type="ChEBI" id="CHEBI:58359"/>
    </ligand>
</feature>
<evidence type="ECO:0000313" key="13">
    <source>
        <dbReference type="Proteomes" id="UP001484239"/>
    </source>
</evidence>
<evidence type="ECO:0000256" key="9">
    <source>
        <dbReference type="RuleBase" id="RU363037"/>
    </source>
</evidence>
<keyword evidence="13" id="KW-1185">Reference proteome</keyword>
<dbReference type="Pfam" id="PF00749">
    <property type="entry name" value="tRNA-synt_1c"/>
    <property type="match status" value="1"/>
</dbReference>
<evidence type="ECO:0000259" key="11">
    <source>
        <dbReference type="SMART" id="SM00845"/>
    </source>
</evidence>
<dbReference type="SUPFAM" id="SSF89095">
    <property type="entry name" value="GatB/YqeY motif"/>
    <property type="match status" value="1"/>
</dbReference>
<protein>
    <recommendedName>
        <fullName evidence="8">Glutamine--tRNA ligase</fullName>
        <ecNumber evidence="8">6.1.1.18</ecNumber>
    </recommendedName>
    <alternativeName>
        <fullName evidence="8">Glutaminyl-tRNA synthetase</fullName>
        <shortName evidence="8">GlnRS</shortName>
    </alternativeName>
</protein>
<dbReference type="InterPro" id="IPR020056">
    <property type="entry name" value="Rbsml_bL25/Gln-tRNA_synth_N"/>
</dbReference>
<comment type="subcellular location">
    <subcellularLocation>
        <location evidence="8">Cytoplasm</location>
    </subcellularLocation>
</comment>
<dbReference type="Pfam" id="PF03950">
    <property type="entry name" value="tRNA-synt_1c_C"/>
    <property type="match status" value="1"/>
</dbReference>
<dbReference type="Gene3D" id="1.10.1160.10">
    <property type="entry name" value="Glutamyl-trna Synthetase, Domain 2"/>
    <property type="match status" value="1"/>
</dbReference>
<name>A0ABU9E9D1_9BACT</name>
<evidence type="ECO:0000256" key="6">
    <source>
        <dbReference type="ARBA" id="ARBA00023146"/>
    </source>
</evidence>
<sequence>MDHTVDTDRAAGRDFVRRIIDRHLEEKRYEGVVTRFPPEPNGYLHLGHAKSIVLNFGLAEEYDGRCHLRYDDTNPLTEDEEYTRSMQADIRWLGYDWGDHLHYASDYFERMYEVARDLIRQGKAYVDSASEEEIREARGTVTEPGRPTPDRDRSVDDNLDLFARMRAGEFPDGEMVLRGKIDLASPNMIMRDPVFYRIRHAHHYRTGDAWCIYPLYDFAHCLEDAFEGVTHSLCTLEFENNREIYDWILDAAGFAEPRPHQYEFARLSVDYTIMSKRKLIRLVQEGYVSGWDDPRMPTIAGLRRRGVPPEALRRFCRSAGVTKTNASLDPSALDFHVRDVLNPVAPRALGVVRPLRVVLTDWPEGHRELLEAPLHPDDPDSPTRRIPMSQGLWIDADDFRKDPPPGWKRLSPGGEVRLRHGYVIRCHSVIEDPEGRPMTLHCTHDRDTLGRNPDRRIGGAIHWVGAEGAVPVEFRLYDRLFREAEPGAGDDEADFVDDLSPDSVQVVRGFVEPALRDRVSAARRAGDAPHDLRVQLERVGYFTVDPDSDGDELVFNRIVPLRDGWKPGAPKAGESKKSERSARTVIHQTDADRISDDRREARAADPELERRFEEYQRAHGLSVKQADLLTGDRATAEFFEAAAGAAGSWTEAAAWMANDLLGLLPDAGVAVVATTGETLGRLVARVREGKVSRRAAKEVLAELVREGGDPDAIIARDGLAPVSDDAALEPVVREVLDAWPDKVAEYRAGNANLVGLFMGQVMKKTGGRADPAAARRWITTLLDDDA</sequence>
<dbReference type="InterPro" id="IPR000924">
    <property type="entry name" value="Glu/Gln-tRNA-synth"/>
</dbReference>
<dbReference type="InterPro" id="IPR050132">
    <property type="entry name" value="Gln/Glu-tRNA_Ligase"/>
</dbReference>
<comment type="caution">
    <text evidence="12">The sequence shown here is derived from an EMBL/GenBank/DDBJ whole genome shotgun (WGS) entry which is preliminary data.</text>
</comment>
<evidence type="ECO:0000256" key="7">
    <source>
        <dbReference type="ARBA" id="ARBA00048270"/>
    </source>
</evidence>
<dbReference type="Gene3D" id="1.10.10.410">
    <property type="match status" value="1"/>
</dbReference>
<evidence type="ECO:0000256" key="1">
    <source>
        <dbReference type="ARBA" id="ARBA00022490"/>
    </source>
</evidence>
<dbReference type="InterPro" id="IPR011035">
    <property type="entry name" value="Ribosomal_bL25/Gln-tRNA_synth"/>
</dbReference>
<feature type="binding site" evidence="8">
    <location>
        <begin position="39"/>
        <end position="41"/>
    </location>
    <ligand>
        <name>ATP</name>
        <dbReference type="ChEBI" id="CHEBI:30616"/>
    </ligand>
</feature>
<dbReference type="NCBIfam" id="TIGR00440">
    <property type="entry name" value="glnS"/>
    <property type="match status" value="1"/>
</dbReference>
<dbReference type="GO" id="GO:0016874">
    <property type="term" value="F:ligase activity"/>
    <property type="evidence" value="ECO:0007669"/>
    <property type="project" value="UniProtKB-KW"/>
</dbReference>
<keyword evidence="4 8" id="KW-0067">ATP-binding</keyword>
<dbReference type="InterPro" id="IPR001412">
    <property type="entry name" value="aa-tRNA-synth_I_CS"/>
</dbReference>
<feature type="binding site" evidence="8">
    <location>
        <position position="216"/>
    </location>
    <ligand>
        <name>L-glutamine</name>
        <dbReference type="ChEBI" id="CHEBI:58359"/>
    </ligand>
</feature>
<keyword evidence="5 8" id="KW-0648">Protein biosynthesis</keyword>
<dbReference type="Pfam" id="PF20974">
    <property type="entry name" value="tRNA-synt_1c_C2"/>
    <property type="match status" value="1"/>
</dbReference>
<evidence type="ECO:0000256" key="3">
    <source>
        <dbReference type="ARBA" id="ARBA00022741"/>
    </source>
</evidence>
<dbReference type="InterPro" id="IPR018027">
    <property type="entry name" value="Asn/Gln_amidotransferase"/>
</dbReference>
<feature type="region of interest" description="Disordered" evidence="10">
    <location>
        <begin position="130"/>
        <end position="153"/>
    </location>
</feature>
<dbReference type="InterPro" id="IPR023168">
    <property type="entry name" value="GatB_Yqey_C_2"/>
</dbReference>
<dbReference type="InterPro" id="IPR014729">
    <property type="entry name" value="Rossmann-like_a/b/a_fold"/>
</dbReference>
<dbReference type="EMBL" id="JBBHLI010000002">
    <property type="protein sequence ID" value="MEK9500515.1"/>
    <property type="molecule type" value="Genomic_DNA"/>
</dbReference>
<keyword evidence="2 8" id="KW-0436">Ligase</keyword>
<keyword evidence="3 8" id="KW-0547">Nucleotide-binding</keyword>
<keyword evidence="1 8" id="KW-0963">Cytoplasm</keyword>
<dbReference type="PROSITE" id="PS00178">
    <property type="entry name" value="AA_TRNA_LIGASE_I"/>
    <property type="match status" value="1"/>
</dbReference>
<dbReference type="Proteomes" id="UP001484239">
    <property type="component" value="Unassembled WGS sequence"/>
</dbReference>
<dbReference type="InterPro" id="IPR020059">
    <property type="entry name" value="Glu/Gln-tRNA-synth_Ib_codon-bd"/>
</dbReference>
<dbReference type="PANTHER" id="PTHR43097:SF5">
    <property type="entry name" value="GLUTAMATE--TRNA LIGASE"/>
    <property type="match status" value="1"/>
</dbReference>
<reference evidence="12 13" key="1">
    <citation type="submission" date="2024-02" db="EMBL/GenBank/DDBJ databases">
        <title>A novel Gemmatimonadota bacterium.</title>
        <authorList>
            <person name="Du Z.-J."/>
            <person name="Ye Y.-Q."/>
        </authorList>
    </citation>
    <scope>NUCLEOTIDE SEQUENCE [LARGE SCALE GENOMIC DNA]</scope>
    <source>
        <strain evidence="12 13">DH-20</strain>
    </source>
</reference>
<dbReference type="Gene3D" id="2.40.240.10">
    <property type="entry name" value="Ribosomal Protein L25, Chain P"/>
    <property type="match status" value="2"/>
</dbReference>
<feature type="domain" description="Asn/Gln amidotransferase" evidence="11">
    <location>
        <begin position="637"/>
        <end position="782"/>
    </location>
</feature>
<evidence type="ECO:0000256" key="4">
    <source>
        <dbReference type="ARBA" id="ARBA00022840"/>
    </source>
</evidence>
<comment type="caution">
    <text evidence="8">Lacks conserved residue(s) required for the propagation of feature annotation.</text>
</comment>
<feature type="binding site" evidence="8">
    <location>
        <begin position="266"/>
        <end position="267"/>
    </location>
    <ligand>
        <name>ATP</name>
        <dbReference type="ChEBI" id="CHEBI:30616"/>
    </ligand>
</feature>
<organism evidence="12 13">
    <name type="scientific">Gaopeijia maritima</name>
    <dbReference type="NCBI Taxonomy" id="3119007"/>
    <lineage>
        <taxon>Bacteria</taxon>
        <taxon>Pseudomonadati</taxon>
        <taxon>Gemmatimonadota</taxon>
        <taxon>Longimicrobiia</taxon>
        <taxon>Gaopeijiales</taxon>
        <taxon>Gaopeijiaceae</taxon>
        <taxon>Gaopeijia</taxon>
    </lineage>
</organism>
<evidence type="ECO:0000313" key="12">
    <source>
        <dbReference type="EMBL" id="MEK9500515.1"/>
    </source>
</evidence>
<dbReference type="PANTHER" id="PTHR43097">
    <property type="entry name" value="GLUTAMINE-TRNA LIGASE"/>
    <property type="match status" value="1"/>
</dbReference>
<feature type="binding site" evidence="8">
    <location>
        <position position="235"/>
    </location>
    <ligand>
        <name>ATP</name>
        <dbReference type="ChEBI" id="CHEBI:30616"/>
    </ligand>
</feature>
<evidence type="ECO:0000256" key="8">
    <source>
        <dbReference type="HAMAP-Rule" id="MF_00126"/>
    </source>
</evidence>
<dbReference type="EC" id="6.1.1.18" evidence="8"/>
<dbReference type="Gene3D" id="3.40.50.620">
    <property type="entry name" value="HUPs"/>
    <property type="match status" value="1"/>
</dbReference>